<proteinExistence type="predicted"/>
<protein>
    <submittedName>
        <fullName evidence="1">Uncharacterized protein</fullName>
    </submittedName>
</protein>
<gene>
    <name evidence="1" type="ORF">PGIGA_G00125860</name>
</gene>
<comment type="caution">
    <text evidence="1">The sequence shown here is derived from an EMBL/GenBank/DDBJ whole genome shotgun (WGS) entry which is preliminary data.</text>
</comment>
<evidence type="ECO:0000313" key="1">
    <source>
        <dbReference type="EMBL" id="MCI4390710.1"/>
    </source>
</evidence>
<organism evidence="1 2">
    <name type="scientific">Pangasianodon gigas</name>
    <name type="common">Mekong giant catfish</name>
    <name type="synonym">Pangasius gigas</name>
    <dbReference type="NCBI Taxonomy" id="30993"/>
    <lineage>
        <taxon>Eukaryota</taxon>
        <taxon>Metazoa</taxon>
        <taxon>Chordata</taxon>
        <taxon>Craniata</taxon>
        <taxon>Vertebrata</taxon>
        <taxon>Euteleostomi</taxon>
        <taxon>Actinopterygii</taxon>
        <taxon>Neopterygii</taxon>
        <taxon>Teleostei</taxon>
        <taxon>Ostariophysi</taxon>
        <taxon>Siluriformes</taxon>
        <taxon>Pangasiidae</taxon>
        <taxon>Pangasianodon</taxon>
    </lineage>
</organism>
<reference evidence="1 2" key="1">
    <citation type="journal article" date="2022" name="bioRxiv">
        <title>An ancient truncated duplication of the anti-Mullerian hormone receptor type 2 gene is a potential conserved master sex determinant in the Pangasiidae catfish family.</title>
        <authorList>
            <person name="Wen M."/>
            <person name="Pan Q."/>
            <person name="Jouanno E."/>
            <person name="Montfort J."/>
            <person name="Zahm M."/>
            <person name="Cabau C."/>
            <person name="Klopp C."/>
            <person name="Iampietro C."/>
            <person name="Roques C."/>
            <person name="Bouchez O."/>
            <person name="Castinel A."/>
            <person name="Donnadieu C."/>
            <person name="Parrinello H."/>
            <person name="Poncet C."/>
            <person name="Belmonte E."/>
            <person name="Gautier V."/>
            <person name="Avarre J.-C."/>
            <person name="Dugue R."/>
            <person name="Gustiano R."/>
            <person name="Ha T.T.T."/>
            <person name="Campet M."/>
            <person name="Sriphairoj K."/>
            <person name="Ribolli J."/>
            <person name="de Almeida F.L."/>
            <person name="Desvignes T."/>
            <person name="Postlethwait J.H."/>
            <person name="Bucao C.F."/>
            <person name="Robinson-Rechavi M."/>
            <person name="Bobe J."/>
            <person name="Herpin A."/>
            <person name="Guiguen Y."/>
        </authorList>
    </citation>
    <scope>NUCLEOTIDE SEQUENCE [LARGE SCALE GENOMIC DNA]</scope>
    <source>
        <strain evidence="1">YG-Dec2019</strain>
    </source>
</reference>
<dbReference type="Proteomes" id="UP000829447">
    <property type="component" value="Linkage Group LG21"/>
</dbReference>
<accession>A0ACC5XHW1</accession>
<name>A0ACC5XHW1_PANGG</name>
<sequence>MEVCYQLPVLPLDRPVPKHVLGRRGAICITSSSGLFGGPLPRQLSKVYANSVPWSVSEGHEDQWSSGLGCPHFCLIWDDLQGYHTEVFALSQHLFNDARCVCSLIYLPSMSQAILNAYSC</sequence>
<dbReference type="EMBL" id="CM040474">
    <property type="protein sequence ID" value="MCI4390710.1"/>
    <property type="molecule type" value="Genomic_DNA"/>
</dbReference>
<evidence type="ECO:0000313" key="2">
    <source>
        <dbReference type="Proteomes" id="UP000829447"/>
    </source>
</evidence>
<keyword evidence="2" id="KW-1185">Reference proteome</keyword>